<evidence type="ECO:0000313" key="1">
    <source>
        <dbReference type="EMBL" id="OGL80922.1"/>
    </source>
</evidence>
<proteinExistence type="predicted"/>
<reference evidence="1 2" key="1">
    <citation type="journal article" date="2016" name="Nat. Commun.">
        <title>Thousands of microbial genomes shed light on interconnected biogeochemical processes in an aquifer system.</title>
        <authorList>
            <person name="Anantharaman K."/>
            <person name="Brown C.T."/>
            <person name="Hug L.A."/>
            <person name="Sharon I."/>
            <person name="Castelle C.J."/>
            <person name="Probst A.J."/>
            <person name="Thomas B.C."/>
            <person name="Singh A."/>
            <person name="Wilkins M.J."/>
            <person name="Karaoz U."/>
            <person name="Brodie E.L."/>
            <person name="Williams K.H."/>
            <person name="Hubbard S.S."/>
            <person name="Banfield J.F."/>
        </authorList>
    </citation>
    <scope>NUCLEOTIDE SEQUENCE [LARGE SCALE GENOMIC DNA]</scope>
</reference>
<dbReference type="AlphaFoldDB" id="A0A1F7URJ9"/>
<name>A0A1F7URJ9_9BACT</name>
<gene>
    <name evidence="1" type="ORF">A3B21_03070</name>
</gene>
<evidence type="ECO:0000313" key="2">
    <source>
        <dbReference type="Proteomes" id="UP000176897"/>
    </source>
</evidence>
<dbReference type="Proteomes" id="UP000176897">
    <property type="component" value="Unassembled WGS sequence"/>
</dbReference>
<organism evidence="1 2">
    <name type="scientific">Candidatus Uhrbacteria bacterium RIFCSPLOWO2_01_FULL_47_24</name>
    <dbReference type="NCBI Taxonomy" id="1802401"/>
    <lineage>
        <taxon>Bacteria</taxon>
        <taxon>Candidatus Uhriibacteriota</taxon>
    </lineage>
</organism>
<comment type="caution">
    <text evidence="1">The sequence shown here is derived from an EMBL/GenBank/DDBJ whole genome shotgun (WGS) entry which is preliminary data.</text>
</comment>
<sequence length="186" mass="19980">METDEVEKVEQEVLNLLSKLGIGESVTLPGRGGWMMRVTVCDTGYDFTHRNPTDQGQSKFFNYTTVGNPYGAGKIKQEPSLGVQCRNCGVEVDGAIVGAIVLNDEGKVTARFSWSNLTFPPDPSKAKVFSISAAGELTVAGVSHGYVAAVFLADKNRLTGYVGVFKPVKPATVKVVEMETLLFASI</sequence>
<dbReference type="EMBL" id="MGEJ01000012">
    <property type="protein sequence ID" value="OGL80922.1"/>
    <property type="molecule type" value="Genomic_DNA"/>
</dbReference>
<protein>
    <submittedName>
        <fullName evidence="1">Uncharacterized protein</fullName>
    </submittedName>
</protein>
<accession>A0A1F7URJ9</accession>
<dbReference type="STRING" id="1802401.A3B21_03070"/>